<dbReference type="AlphaFoldDB" id="A0A5B7JZZ9"/>
<accession>A0A5B7JZZ9</accession>
<reference evidence="1 2" key="1">
    <citation type="submission" date="2019-05" db="EMBL/GenBank/DDBJ databases">
        <title>Another draft genome of Portunus trituberculatus and its Hox gene families provides insights of decapod evolution.</title>
        <authorList>
            <person name="Jeong J.-H."/>
            <person name="Song I."/>
            <person name="Kim S."/>
            <person name="Choi T."/>
            <person name="Kim D."/>
            <person name="Ryu S."/>
            <person name="Kim W."/>
        </authorList>
    </citation>
    <scope>NUCLEOTIDE SEQUENCE [LARGE SCALE GENOMIC DNA]</scope>
    <source>
        <tissue evidence="1">Muscle</tissue>
    </source>
</reference>
<evidence type="ECO:0000313" key="2">
    <source>
        <dbReference type="Proteomes" id="UP000324222"/>
    </source>
</evidence>
<sequence>MCPLLSFGVAAALPGHRRHTSTSVWYSSQCPPGTPTCTTLSNTYNMYSASLQTLAVSKELSNVTDQPTIRPRRAVVVTLPSSVTQ</sequence>
<gene>
    <name evidence="1" type="ORF">E2C01_093901</name>
</gene>
<keyword evidence="2" id="KW-1185">Reference proteome</keyword>
<dbReference type="Proteomes" id="UP000324222">
    <property type="component" value="Unassembled WGS sequence"/>
</dbReference>
<organism evidence="1 2">
    <name type="scientific">Portunus trituberculatus</name>
    <name type="common">Swimming crab</name>
    <name type="synonym">Neptunus trituberculatus</name>
    <dbReference type="NCBI Taxonomy" id="210409"/>
    <lineage>
        <taxon>Eukaryota</taxon>
        <taxon>Metazoa</taxon>
        <taxon>Ecdysozoa</taxon>
        <taxon>Arthropoda</taxon>
        <taxon>Crustacea</taxon>
        <taxon>Multicrustacea</taxon>
        <taxon>Malacostraca</taxon>
        <taxon>Eumalacostraca</taxon>
        <taxon>Eucarida</taxon>
        <taxon>Decapoda</taxon>
        <taxon>Pleocyemata</taxon>
        <taxon>Brachyura</taxon>
        <taxon>Eubrachyura</taxon>
        <taxon>Portunoidea</taxon>
        <taxon>Portunidae</taxon>
        <taxon>Portuninae</taxon>
        <taxon>Portunus</taxon>
    </lineage>
</organism>
<comment type="caution">
    <text evidence="1">The sequence shown here is derived from an EMBL/GenBank/DDBJ whole genome shotgun (WGS) entry which is preliminary data.</text>
</comment>
<evidence type="ECO:0000313" key="1">
    <source>
        <dbReference type="EMBL" id="MPC98528.1"/>
    </source>
</evidence>
<proteinExistence type="predicted"/>
<name>A0A5B7JZZ9_PORTR</name>
<protein>
    <submittedName>
        <fullName evidence="1">Uncharacterized protein</fullName>
    </submittedName>
</protein>
<dbReference type="EMBL" id="VSRR010114464">
    <property type="protein sequence ID" value="MPC98528.1"/>
    <property type="molecule type" value="Genomic_DNA"/>
</dbReference>